<dbReference type="AlphaFoldDB" id="A0A7Z7INH9"/>
<dbReference type="GO" id="GO:0046872">
    <property type="term" value="F:metal ion binding"/>
    <property type="evidence" value="ECO:0007669"/>
    <property type="project" value="UniProtKB-KW"/>
</dbReference>
<dbReference type="InterPro" id="IPR006158">
    <property type="entry name" value="Cobalamin-bd"/>
</dbReference>
<keyword evidence="6" id="KW-0408">Iron</keyword>
<sequence length="492" mass="54373">MTILLVNPPGVREYGRSYVGEQKLGDPRLYSSMPMEHLGLMSIKAYAKAQGLEITSVNGLVAGHTSVEETWAAMLNATRSSGRPRLIGFSSIDTFPEVLWLSQRARQTWEGVRIALGNAIATLNYERILRQHDCFDFVVVGDGEVAFTKLALAVVNDVAVDDVPGLARRNEKGQVVCTPSSLVDLDELPPPARDELPTVLADGFAASVFSTRGCPYRCTFCGTGAMSAMFGRNSYRAKSVDSVVDEIECLVSDFDVDFVFISDDLFMSKHSSSQQRAADFANEMLSRGIDVNFMVDIRLDSVVDLDLYKHLHRAGLRRVFIGLETGSYDQLRAYRKQILNRGQDAADTVSALQQLGIEVIPGTIMFHPTVQPDELRETARLLRATKYTNAFKFLGRILPYPGTPLYQEYSDAGYLTAEWPLGQWDFVDPEASRVYQDVAGLIGPNPDITFDEAEAFFSRGSMIGTMSSPAESVNWQAKPRTATPLNGCRRGE</sequence>
<dbReference type="EMBL" id="OCTY01000002">
    <property type="protein sequence ID" value="SOJ55613.1"/>
    <property type="molecule type" value="Genomic_DNA"/>
</dbReference>
<dbReference type="PROSITE" id="PS51332">
    <property type="entry name" value="B12_BINDING"/>
    <property type="match status" value="1"/>
</dbReference>
<dbReference type="Gene3D" id="3.80.30.20">
    <property type="entry name" value="tm_1862 like domain"/>
    <property type="match status" value="1"/>
</dbReference>
<evidence type="ECO:0000313" key="12">
    <source>
        <dbReference type="Proteomes" id="UP000554965"/>
    </source>
</evidence>
<organism evidence="11 12">
    <name type="scientific">Mycobacterium simulans</name>
    <dbReference type="NCBI Taxonomy" id="627089"/>
    <lineage>
        <taxon>Bacteria</taxon>
        <taxon>Bacillati</taxon>
        <taxon>Actinomycetota</taxon>
        <taxon>Actinomycetes</taxon>
        <taxon>Mycobacteriales</taxon>
        <taxon>Mycobacteriaceae</taxon>
        <taxon>Mycobacterium</taxon>
    </lineage>
</organism>
<dbReference type="InterPro" id="IPR023404">
    <property type="entry name" value="rSAM_horseshoe"/>
</dbReference>
<keyword evidence="3 11" id="KW-0808">Transferase</keyword>
<dbReference type="InterPro" id="IPR007197">
    <property type="entry name" value="rSAM"/>
</dbReference>
<dbReference type="SFLD" id="SFLDG01082">
    <property type="entry name" value="B12-binding_domain_containing"/>
    <property type="match status" value="1"/>
</dbReference>
<comment type="cofactor">
    <cofactor evidence="1">
        <name>[4Fe-4S] cluster</name>
        <dbReference type="ChEBI" id="CHEBI:49883"/>
    </cofactor>
</comment>
<accession>A0A7Z7INH9</accession>
<dbReference type="Pfam" id="PF02310">
    <property type="entry name" value="B12-binding"/>
    <property type="match status" value="1"/>
</dbReference>
<dbReference type="GO" id="GO:0051539">
    <property type="term" value="F:4 iron, 4 sulfur cluster binding"/>
    <property type="evidence" value="ECO:0007669"/>
    <property type="project" value="UniProtKB-KW"/>
</dbReference>
<evidence type="ECO:0000256" key="6">
    <source>
        <dbReference type="ARBA" id="ARBA00023004"/>
    </source>
</evidence>
<keyword evidence="4" id="KW-0949">S-adenosyl-L-methionine</keyword>
<evidence type="ECO:0000256" key="5">
    <source>
        <dbReference type="ARBA" id="ARBA00022723"/>
    </source>
</evidence>
<dbReference type="SUPFAM" id="SSF102114">
    <property type="entry name" value="Radical SAM enzymes"/>
    <property type="match status" value="1"/>
</dbReference>
<keyword evidence="12" id="KW-1185">Reference proteome</keyword>
<evidence type="ECO:0000256" key="4">
    <source>
        <dbReference type="ARBA" id="ARBA00022691"/>
    </source>
</evidence>
<dbReference type="Gene3D" id="3.40.50.280">
    <property type="entry name" value="Cobalamin-binding domain"/>
    <property type="match status" value="1"/>
</dbReference>
<dbReference type="SFLD" id="SFLDG01123">
    <property type="entry name" value="methyltransferase_(Class_B)"/>
    <property type="match status" value="1"/>
</dbReference>
<evidence type="ECO:0000256" key="7">
    <source>
        <dbReference type="ARBA" id="ARBA00023014"/>
    </source>
</evidence>
<reference evidence="11 12" key="1">
    <citation type="submission" date="2017-10" db="EMBL/GenBank/DDBJ databases">
        <authorList>
            <consortium name="Urmite Genomes"/>
        </authorList>
    </citation>
    <scope>NUCLEOTIDE SEQUENCE [LARGE SCALE GENOMIC DNA]</scope>
    <source>
        <strain evidence="11 12">FB-527</strain>
    </source>
</reference>
<dbReference type="EC" id="2.1.1.-" evidence="11"/>
<dbReference type="CDD" id="cd02068">
    <property type="entry name" value="radical_SAM_B12_BD"/>
    <property type="match status" value="1"/>
</dbReference>
<dbReference type="GO" id="GO:0032259">
    <property type="term" value="P:methylation"/>
    <property type="evidence" value="ECO:0007669"/>
    <property type="project" value="UniProtKB-KW"/>
</dbReference>
<dbReference type="SMART" id="SM00729">
    <property type="entry name" value="Elp3"/>
    <property type="match status" value="1"/>
</dbReference>
<proteinExistence type="predicted"/>
<dbReference type="RefSeq" id="WP_260861065.1">
    <property type="nucleotide sequence ID" value="NZ_OCTY01000002.1"/>
</dbReference>
<feature type="domain" description="Radical SAM core" evidence="10">
    <location>
        <begin position="200"/>
        <end position="445"/>
    </location>
</feature>
<keyword evidence="5" id="KW-0479">Metal-binding</keyword>
<dbReference type="Proteomes" id="UP000554965">
    <property type="component" value="Unassembled WGS sequence"/>
</dbReference>
<dbReference type="GO" id="GO:0005829">
    <property type="term" value="C:cytosol"/>
    <property type="evidence" value="ECO:0007669"/>
    <property type="project" value="TreeGrafter"/>
</dbReference>
<evidence type="ECO:0000259" key="10">
    <source>
        <dbReference type="PROSITE" id="PS51918"/>
    </source>
</evidence>
<dbReference type="PANTHER" id="PTHR43409">
    <property type="entry name" value="ANAEROBIC MAGNESIUM-PROTOPORPHYRIN IX MONOMETHYL ESTER CYCLASE-RELATED"/>
    <property type="match status" value="1"/>
</dbReference>
<dbReference type="CDD" id="cd01335">
    <property type="entry name" value="Radical_SAM"/>
    <property type="match status" value="1"/>
</dbReference>
<evidence type="ECO:0000256" key="3">
    <source>
        <dbReference type="ARBA" id="ARBA00022679"/>
    </source>
</evidence>
<keyword evidence="7" id="KW-0411">Iron-sulfur</keyword>
<dbReference type="SFLD" id="SFLDS00029">
    <property type="entry name" value="Radical_SAM"/>
    <property type="match status" value="1"/>
</dbReference>
<evidence type="ECO:0000313" key="11">
    <source>
        <dbReference type="EMBL" id="SOJ55613.1"/>
    </source>
</evidence>
<comment type="caution">
    <text evidence="11">The sequence shown here is derived from an EMBL/GenBank/DDBJ whole genome shotgun (WGS) entry which is preliminary data.</text>
</comment>
<dbReference type="InterPro" id="IPR051198">
    <property type="entry name" value="BchE-like"/>
</dbReference>
<dbReference type="GO" id="GO:0008168">
    <property type="term" value="F:methyltransferase activity"/>
    <property type="evidence" value="ECO:0007669"/>
    <property type="project" value="UniProtKB-KW"/>
</dbReference>
<dbReference type="InterPro" id="IPR058240">
    <property type="entry name" value="rSAM_sf"/>
</dbReference>
<keyword evidence="2 11" id="KW-0489">Methyltransferase</keyword>
<evidence type="ECO:0000259" key="9">
    <source>
        <dbReference type="PROSITE" id="PS51332"/>
    </source>
</evidence>
<dbReference type="GO" id="GO:0031419">
    <property type="term" value="F:cobalamin binding"/>
    <property type="evidence" value="ECO:0007669"/>
    <property type="project" value="InterPro"/>
</dbReference>
<dbReference type="InterPro" id="IPR006638">
    <property type="entry name" value="Elp3/MiaA/NifB-like_rSAM"/>
</dbReference>
<gene>
    <name evidence="11" type="primary">hpnR</name>
    <name evidence="11" type="ORF">MSIMFB_03095</name>
</gene>
<dbReference type="InterPro" id="IPR034466">
    <property type="entry name" value="Methyltransferase_Class_B"/>
</dbReference>
<evidence type="ECO:0000256" key="1">
    <source>
        <dbReference type="ARBA" id="ARBA00001966"/>
    </source>
</evidence>
<dbReference type="Pfam" id="PF04055">
    <property type="entry name" value="Radical_SAM"/>
    <property type="match status" value="1"/>
</dbReference>
<dbReference type="PROSITE" id="PS51918">
    <property type="entry name" value="RADICAL_SAM"/>
    <property type="match status" value="1"/>
</dbReference>
<evidence type="ECO:0000256" key="2">
    <source>
        <dbReference type="ARBA" id="ARBA00022603"/>
    </source>
</evidence>
<dbReference type="PANTHER" id="PTHR43409:SF7">
    <property type="entry name" value="BLL1977 PROTEIN"/>
    <property type="match status" value="1"/>
</dbReference>
<feature type="domain" description="B12-binding" evidence="9">
    <location>
        <begin position="21"/>
        <end position="161"/>
    </location>
</feature>
<name>A0A7Z7INH9_9MYCO</name>
<protein>
    <submittedName>
        <fullName evidence="11">Hopanoid C-3 methylase</fullName>
        <ecNumber evidence="11">2.1.1.-</ecNumber>
    </submittedName>
</protein>
<evidence type="ECO:0000256" key="8">
    <source>
        <dbReference type="SAM" id="MobiDB-lite"/>
    </source>
</evidence>
<feature type="region of interest" description="Disordered" evidence="8">
    <location>
        <begin position="469"/>
        <end position="492"/>
    </location>
</feature>